<dbReference type="OrthoDB" id="9794313at2"/>
<dbReference type="HAMAP" id="MF_00527">
    <property type="entry name" value="3MGH"/>
    <property type="match status" value="1"/>
</dbReference>
<accession>A0A286DHT2</accession>
<evidence type="ECO:0000256" key="5">
    <source>
        <dbReference type="HAMAP-Rule" id="MF_00527"/>
    </source>
</evidence>
<evidence type="ECO:0000256" key="6">
    <source>
        <dbReference type="SAM" id="MobiDB-lite"/>
    </source>
</evidence>
<dbReference type="Pfam" id="PF02245">
    <property type="entry name" value="Pur_DNA_glyco"/>
    <property type="match status" value="1"/>
</dbReference>
<dbReference type="RefSeq" id="WP_097228802.1">
    <property type="nucleotide sequence ID" value="NZ_OCNE01000001.1"/>
</dbReference>
<protein>
    <recommendedName>
        <fullName evidence="5">Putative 3-methyladenine DNA glycosylase</fullName>
        <ecNumber evidence="5">3.2.2.-</ecNumber>
    </recommendedName>
</protein>
<dbReference type="PANTHER" id="PTHR10429:SF0">
    <property type="entry name" value="DNA-3-METHYLADENINE GLYCOSYLASE"/>
    <property type="match status" value="1"/>
</dbReference>
<feature type="region of interest" description="Disordered" evidence="6">
    <location>
        <begin position="203"/>
        <end position="224"/>
    </location>
</feature>
<dbReference type="SUPFAM" id="SSF50486">
    <property type="entry name" value="FMT C-terminal domain-like"/>
    <property type="match status" value="1"/>
</dbReference>
<sequence>MPTKPSPEQPLPRDFFDRPVLDVAPELLGRTLVRTSEEGTITVRITEVEAYAGEIDPGSHAYRGRTERNASMYGPPGHAYVYFTYGMWHCLNLVCGPEGHASGVLLRAGEILTGTELARARRPKARKDHELAKGPARLATALDVDRALNGTDVCGADPAAPLRVRQGTPAVSRLVNSGPRTGISGPGAVHPWRYWIADDPTVSPYRAHQPRRRAARLDAGATGS</sequence>
<name>A0A286DHT2_9ACTN</name>
<proteinExistence type="inferred from homology"/>
<reference evidence="7 8" key="1">
    <citation type="submission" date="2017-09" db="EMBL/GenBank/DDBJ databases">
        <authorList>
            <person name="Ehlers B."/>
            <person name="Leendertz F.H."/>
        </authorList>
    </citation>
    <scope>NUCLEOTIDE SEQUENCE [LARGE SCALE GENOMIC DNA]</scope>
    <source>
        <strain evidence="7 8">CGMCC 4.7095</strain>
    </source>
</reference>
<dbReference type="EMBL" id="OCNE01000001">
    <property type="protein sequence ID" value="SOD58139.1"/>
    <property type="molecule type" value="Genomic_DNA"/>
</dbReference>
<dbReference type="NCBIfam" id="TIGR00567">
    <property type="entry name" value="3mg"/>
    <property type="match status" value="1"/>
</dbReference>
<dbReference type="FunFam" id="3.10.300.10:FF:000001">
    <property type="entry name" value="Putative 3-methyladenine DNA glycosylase"/>
    <property type="match status" value="1"/>
</dbReference>
<evidence type="ECO:0000256" key="3">
    <source>
        <dbReference type="ARBA" id="ARBA00022801"/>
    </source>
</evidence>
<dbReference type="AlphaFoldDB" id="A0A286DHT2"/>
<keyword evidence="2 5" id="KW-0227">DNA damage</keyword>
<dbReference type="InterPro" id="IPR036995">
    <property type="entry name" value="MPG_sf"/>
</dbReference>
<dbReference type="GO" id="GO:0003677">
    <property type="term" value="F:DNA binding"/>
    <property type="evidence" value="ECO:0007669"/>
    <property type="project" value="InterPro"/>
</dbReference>
<keyword evidence="4 5" id="KW-0234">DNA repair</keyword>
<evidence type="ECO:0000256" key="2">
    <source>
        <dbReference type="ARBA" id="ARBA00022763"/>
    </source>
</evidence>
<dbReference type="Gene3D" id="3.10.300.10">
    <property type="entry name" value="Methylpurine-DNA glycosylase (MPG)"/>
    <property type="match status" value="1"/>
</dbReference>
<evidence type="ECO:0000313" key="8">
    <source>
        <dbReference type="Proteomes" id="UP000219072"/>
    </source>
</evidence>
<dbReference type="InterPro" id="IPR011034">
    <property type="entry name" value="Formyl_transferase-like_C_sf"/>
</dbReference>
<dbReference type="GO" id="GO:0003905">
    <property type="term" value="F:alkylbase DNA N-glycosylase activity"/>
    <property type="evidence" value="ECO:0007669"/>
    <property type="project" value="InterPro"/>
</dbReference>
<dbReference type="Proteomes" id="UP000219072">
    <property type="component" value="Unassembled WGS sequence"/>
</dbReference>
<dbReference type="PANTHER" id="PTHR10429">
    <property type="entry name" value="DNA-3-METHYLADENINE GLYCOSYLASE"/>
    <property type="match status" value="1"/>
</dbReference>
<dbReference type="NCBIfam" id="NF002003">
    <property type="entry name" value="PRK00802.1-3"/>
    <property type="match status" value="1"/>
</dbReference>
<evidence type="ECO:0000256" key="4">
    <source>
        <dbReference type="ARBA" id="ARBA00023204"/>
    </source>
</evidence>
<dbReference type="InterPro" id="IPR003180">
    <property type="entry name" value="MPG"/>
</dbReference>
<evidence type="ECO:0000256" key="1">
    <source>
        <dbReference type="ARBA" id="ARBA00009232"/>
    </source>
</evidence>
<keyword evidence="3 5" id="KW-0378">Hydrolase</keyword>
<dbReference type="GO" id="GO:0006284">
    <property type="term" value="P:base-excision repair"/>
    <property type="evidence" value="ECO:0007669"/>
    <property type="project" value="InterPro"/>
</dbReference>
<evidence type="ECO:0000313" key="7">
    <source>
        <dbReference type="EMBL" id="SOD58139.1"/>
    </source>
</evidence>
<dbReference type="CDD" id="cd00540">
    <property type="entry name" value="AAG"/>
    <property type="match status" value="1"/>
</dbReference>
<gene>
    <name evidence="7" type="ORF">SAMN06297387_1011</name>
</gene>
<comment type="similarity">
    <text evidence="1 5">Belongs to the DNA glycosylase MPG family.</text>
</comment>
<keyword evidence="8" id="KW-1185">Reference proteome</keyword>
<organism evidence="7 8">
    <name type="scientific">Streptomyces zhaozhouensis</name>
    <dbReference type="NCBI Taxonomy" id="1300267"/>
    <lineage>
        <taxon>Bacteria</taxon>
        <taxon>Bacillati</taxon>
        <taxon>Actinomycetota</taxon>
        <taxon>Actinomycetes</taxon>
        <taxon>Kitasatosporales</taxon>
        <taxon>Streptomycetaceae</taxon>
        <taxon>Streptomyces</taxon>
    </lineage>
</organism>
<dbReference type="EC" id="3.2.2.-" evidence="5"/>